<keyword evidence="5" id="KW-1185">Reference proteome</keyword>
<keyword evidence="2 4" id="KW-0808">Transferase</keyword>
<sequence length="311" mass="35046">MMTEAPRRYRSPQQDSARWDDFPVRAGDIVISSPAKSGTTWVQMICALLIFQTPHLPKPLSALSPWLDQAFTPREKVYAELAEQEHRRFIKTHVPLDGLPLDPRVNYLVVARHPIDRALSLYHQAAGTRAEWLRAFQDHPDAQSSSPSSLTLPPPREWLLKWCQPDPADGWEQDVAAAELHHPLDAWKRRAQPNVRLLHYDDLCTDLAGQMAALAEWLGITVDEAVRPELVKAATFDEMKARAEWLAPDTEILTDPVEFFREGRSGAGRELLTEDDLEAYRKRVAPLAPRPFLDWLHRDPPADGGGASAPG</sequence>
<feature type="domain" description="Sulfotransferase" evidence="3">
    <location>
        <begin position="28"/>
        <end position="283"/>
    </location>
</feature>
<dbReference type="Pfam" id="PF00685">
    <property type="entry name" value="Sulfotransfer_1"/>
    <property type="match status" value="1"/>
</dbReference>
<dbReference type="AlphaFoldDB" id="A0A2J7YR00"/>
<gene>
    <name evidence="4" type="ORF">SMF913_25927</name>
</gene>
<evidence type="ECO:0000256" key="2">
    <source>
        <dbReference type="ARBA" id="ARBA00022679"/>
    </source>
</evidence>
<evidence type="ECO:0000313" key="5">
    <source>
        <dbReference type="Proteomes" id="UP000236520"/>
    </source>
</evidence>
<organism evidence="4 5">
    <name type="scientific">Streptomyces malaysiensis</name>
    <dbReference type="NCBI Taxonomy" id="92644"/>
    <lineage>
        <taxon>Bacteria</taxon>
        <taxon>Bacillati</taxon>
        <taxon>Actinomycetota</taxon>
        <taxon>Actinomycetes</taxon>
        <taxon>Kitasatosporales</taxon>
        <taxon>Streptomycetaceae</taxon>
        <taxon>Streptomyces</taxon>
        <taxon>Streptomyces violaceusniger group</taxon>
    </lineage>
</organism>
<dbReference type="PANTHER" id="PTHR11783">
    <property type="entry name" value="SULFOTRANSFERASE SULT"/>
    <property type="match status" value="1"/>
</dbReference>
<reference evidence="4 5" key="1">
    <citation type="submission" date="2015-09" db="EMBL/GenBank/DDBJ databases">
        <title>Genome sequence, genome mining and natural product profiling of a biocontrol bacterium Streptomyces malaysiensis F913.</title>
        <authorList>
            <person name="Xu Y."/>
            <person name="Wei J."/>
            <person name="Xie J."/>
            <person name="Li T."/>
            <person name="Zhou Z."/>
        </authorList>
    </citation>
    <scope>NUCLEOTIDE SEQUENCE [LARGE SCALE GENOMIC DNA]</scope>
    <source>
        <strain evidence="4 5">F913</strain>
    </source>
</reference>
<dbReference type="SUPFAM" id="SSF52540">
    <property type="entry name" value="P-loop containing nucleoside triphosphate hydrolases"/>
    <property type="match status" value="1"/>
</dbReference>
<evidence type="ECO:0000259" key="3">
    <source>
        <dbReference type="Pfam" id="PF00685"/>
    </source>
</evidence>
<name>A0A2J7YR00_STRMQ</name>
<dbReference type="EMBL" id="LJIW01000002">
    <property type="protein sequence ID" value="PNG90462.1"/>
    <property type="molecule type" value="Genomic_DNA"/>
</dbReference>
<accession>A0A2J7YR00</accession>
<evidence type="ECO:0000313" key="4">
    <source>
        <dbReference type="EMBL" id="PNG90462.1"/>
    </source>
</evidence>
<protein>
    <submittedName>
        <fullName evidence="4">Glycolipid sulfotransferase</fullName>
    </submittedName>
</protein>
<evidence type="ECO:0000256" key="1">
    <source>
        <dbReference type="ARBA" id="ARBA00005771"/>
    </source>
</evidence>
<comment type="similarity">
    <text evidence="1">Belongs to the sulfotransferase 1 family.</text>
</comment>
<dbReference type="Proteomes" id="UP000236520">
    <property type="component" value="Unassembled WGS sequence"/>
</dbReference>
<proteinExistence type="inferred from homology"/>
<dbReference type="Gene3D" id="3.40.50.300">
    <property type="entry name" value="P-loop containing nucleotide triphosphate hydrolases"/>
    <property type="match status" value="1"/>
</dbReference>
<dbReference type="InterPro" id="IPR027417">
    <property type="entry name" value="P-loop_NTPase"/>
</dbReference>
<comment type="caution">
    <text evidence="4">The sequence shown here is derived from an EMBL/GenBank/DDBJ whole genome shotgun (WGS) entry which is preliminary data.</text>
</comment>
<dbReference type="InterPro" id="IPR000863">
    <property type="entry name" value="Sulfotransferase_dom"/>
</dbReference>
<dbReference type="GO" id="GO:0008146">
    <property type="term" value="F:sulfotransferase activity"/>
    <property type="evidence" value="ECO:0007669"/>
    <property type="project" value="InterPro"/>
</dbReference>